<accession>A0ABU6Z2T3</accession>
<dbReference type="PANTHER" id="PTHR37725">
    <property type="match status" value="1"/>
</dbReference>
<feature type="compositionally biased region" description="Gly residues" evidence="1">
    <location>
        <begin position="127"/>
        <end position="136"/>
    </location>
</feature>
<feature type="region of interest" description="Disordered" evidence="1">
    <location>
        <begin position="127"/>
        <end position="155"/>
    </location>
</feature>
<evidence type="ECO:0000313" key="3">
    <source>
        <dbReference type="Proteomes" id="UP001341840"/>
    </source>
</evidence>
<gene>
    <name evidence="2" type="ORF">PIB30_012660</name>
</gene>
<protein>
    <submittedName>
        <fullName evidence="2">Uncharacterized protein</fullName>
    </submittedName>
</protein>
<sequence length="155" mass="17276">MRMNINFGSDHDQHLLQSGLLKTNYGDMCDNYFGFQTEAGKSVDPRIMRLLEFIRELYIRRRETFKKMVPERLHEDLVELFKRITTLLTGANKSMRADGRRTLQRSLSAGSSQLKLDRFRVRYVDAGGGGGGGSGGDVQSTSQGGQGDNKPAGSK</sequence>
<evidence type="ECO:0000256" key="1">
    <source>
        <dbReference type="SAM" id="MobiDB-lite"/>
    </source>
</evidence>
<evidence type="ECO:0000313" key="2">
    <source>
        <dbReference type="EMBL" id="MED6216932.1"/>
    </source>
</evidence>
<dbReference type="Proteomes" id="UP001341840">
    <property type="component" value="Unassembled WGS sequence"/>
</dbReference>
<organism evidence="2 3">
    <name type="scientific">Stylosanthes scabra</name>
    <dbReference type="NCBI Taxonomy" id="79078"/>
    <lineage>
        <taxon>Eukaryota</taxon>
        <taxon>Viridiplantae</taxon>
        <taxon>Streptophyta</taxon>
        <taxon>Embryophyta</taxon>
        <taxon>Tracheophyta</taxon>
        <taxon>Spermatophyta</taxon>
        <taxon>Magnoliopsida</taxon>
        <taxon>eudicotyledons</taxon>
        <taxon>Gunneridae</taxon>
        <taxon>Pentapetalae</taxon>
        <taxon>rosids</taxon>
        <taxon>fabids</taxon>
        <taxon>Fabales</taxon>
        <taxon>Fabaceae</taxon>
        <taxon>Papilionoideae</taxon>
        <taxon>50 kb inversion clade</taxon>
        <taxon>dalbergioids sensu lato</taxon>
        <taxon>Dalbergieae</taxon>
        <taxon>Pterocarpus clade</taxon>
        <taxon>Stylosanthes</taxon>
    </lineage>
</organism>
<dbReference type="EMBL" id="JASCZI010271892">
    <property type="protein sequence ID" value="MED6216932.1"/>
    <property type="molecule type" value="Genomic_DNA"/>
</dbReference>
<reference evidence="2 3" key="1">
    <citation type="journal article" date="2023" name="Plants (Basel)">
        <title>Bridging the Gap: Combining Genomics and Transcriptomics Approaches to Understand Stylosanthes scabra, an Orphan Legume from the Brazilian Caatinga.</title>
        <authorList>
            <person name="Ferreira-Neto J.R.C."/>
            <person name="da Silva M.D."/>
            <person name="Binneck E."/>
            <person name="de Melo N.F."/>
            <person name="da Silva R.H."/>
            <person name="de Melo A.L.T.M."/>
            <person name="Pandolfi V."/>
            <person name="Bustamante F.O."/>
            <person name="Brasileiro-Vidal A.C."/>
            <person name="Benko-Iseppon A.M."/>
        </authorList>
    </citation>
    <scope>NUCLEOTIDE SEQUENCE [LARGE SCALE GENOMIC DNA]</scope>
    <source>
        <tissue evidence="2">Leaves</tissue>
    </source>
</reference>
<dbReference type="PANTHER" id="PTHR37725:SF1">
    <property type="match status" value="1"/>
</dbReference>
<comment type="caution">
    <text evidence="2">The sequence shown here is derived from an EMBL/GenBank/DDBJ whole genome shotgun (WGS) entry which is preliminary data.</text>
</comment>
<keyword evidence="3" id="KW-1185">Reference proteome</keyword>
<proteinExistence type="predicted"/>
<name>A0ABU6Z2T3_9FABA</name>